<dbReference type="Pfam" id="PF02978">
    <property type="entry name" value="SRP_SPB"/>
    <property type="match status" value="1"/>
</dbReference>
<dbReference type="GO" id="GO:0008312">
    <property type="term" value="F:7S RNA binding"/>
    <property type="evidence" value="ECO:0007669"/>
    <property type="project" value="InterPro"/>
</dbReference>
<dbReference type="InterPro" id="IPR027417">
    <property type="entry name" value="P-loop_NTPase"/>
</dbReference>
<dbReference type="SUPFAM" id="SSF52540">
    <property type="entry name" value="P-loop containing nucleoside triphosphate hydrolases"/>
    <property type="match status" value="1"/>
</dbReference>
<sequence>MHSIIKRRDGNQLKQNATKAKILFYGSYMESDPVKIVVEGVDLFKQENYDLIIVDTSRRRKQEASLFEEMRQVSEATKPDLVIFVMNNSIGQAAFGQAQAFKQSVLVGAAIITKMDGHAKGGGALSVVAATKSPVIFIRTGEHMDEFKIFDVKPFVSQFLGMGDWSGFMDKIHEVVPMDQQPELQHKLSEGHFTLRIMYEQFQNILKMGPIGQVFSMLSGLSSELMPKGREKERQAKIKGYITVIDSMTNKELDSSSPKIMNDSQRCNGNVRRVQAPCQDLGKNEGTQDAKEGSNERIVSKYECTTHEQSSSTTDAHK</sequence>
<dbReference type="InterPro" id="IPR042101">
    <property type="entry name" value="SRP54_N_sf"/>
</dbReference>
<keyword evidence="7" id="KW-1185">Reference proteome</keyword>
<keyword evidence="2" id="KW-0342">GTP-binding</keyword>
<feature type="compositionally biased region" description="Polar residues" evidence="4">
    <location>
        <begin position="307"/>
        <end position="318"/>
    </location>
</feature>
<dbReference type="SMART" id="SM00962">
    <property type="entry name" value="SRP54"/>
    <property type="match status" value="1"/>
</dbReference>
<dbReference type="GO" id="GO:0005829">
    <property type="term" value="C:cytosol"/>
    <property type="evidence" value="ECO:0007669"/>
    <property type="project" value="TreeGrafter"/>
</dbReference>
<dbReference type="InterPro" id="IPR004125">
    <property type="entry name" value="Signal_recog_particle_SRP54_M"/>
</dbReference>
<comment type="catalytic activity">
    <reaction evidence="3">
        <text>GTP + H2O = GDP + phosphate + H(+)</text>
        <dbReference type="Rhea" id="RHEA:19669"/>
        <dbReference type="ChEBI" id="CHEBI:15377"/>
        <dbReference type="ChEBI" id="CHEBI:15378"/>
        <dbReference type="ChEBI" id="CHEBI:37565"/>
        <dbReference type="ChEBI" id="CHEBI:43474"/>
        <dbReference type="ChEBI" id="CHEBI:58189"/>
        <dbReference type="EC" id="3.6.5.4"/>
    </reaction>
    <physiologicalReaction direction="left-to-right" evidence="3">
        <dbReference type="Rhea" id="RHEA:19670"/>
    </physiologicalReaction>
</comment>
<evidence type="ECO:0000256" key="4">
    <source>
        <dbReference type="SAM" id="MobiDB-lite"/>
    </source>
</evidence>
<dbReference type="Gene3D" id="1.20.120.140">
    <property type="entry name" value="Signal recognition particle SRP54, nucleotide-binding domain"/>
    <property type="match status" value="1"/>
</dbReference>
<dbReference type="GO" id="GO:0003924">
    <property type="term" value="F:GTPase activity"/>
    <property type="evidence" value="ECO:0007669"/>
    <property type="project" value="InterPro"/>
</dbReference>
<evidence type="ECO:0000256" key="3">
    <source>
        <dbReference type="ARBA" id="ARBA00048157"/>
    </source>
</evidence>
<dbReference type="GO" id="GO:0005525">
    <property type="term" value="F:GTP binding"/>
    <property type="evidence" value="ECO:0007669"/>
    <property type="project" value="UniProtKB-KW"/>
</dbReference>
<feature type="compositionally biased region" description="Basic and acidic residues" evidence="4">
    <location>
        <begin position="282"/>
        <end position="306"/>
    </location>
</feature>
<evidence type="ECO:0000313" key="7">
    <source>
        <dbReference type="Proteomes" id="UP000541444"/>
    </source>
</evidence>
<organism evidence="6 7">
    <name type="scientific">Kingdonia uniflora</name>
    <dbReference type="NCBI Taxonomy" id="39325"/>
    <lineage>
        <taxon>Eukaryota</taxon>
        <taxon>Viridiplantae</taxon>
        <taxon>Streptophyta</taxon>
        <taxon>Embryophyta</taxon>
        <taxon>Tracheophyta</taxon>
        <taxon>Spermatophyta</taxon>
        <taxon>Magnoliopsida</taxon>
        <taxon>Ranunculales</taxon>
        <taxon>Circaeasteraceae</taxon>
        <taxon>Kingdonia</taxon>
    </lineage>
</organism>
<dbReference type="SUPFAM" id="SSF47446">
    <property type="entry name" value="Signal peptide-binding domain"/>
    <property type="match status" value="1"/>
</dbReference>
<dbReference type="AlphaFoldDB" id="A0A7J7MCC3"/>
<name>A0A7J7MCC3_9MAGN</name>
<dbReference type="PANTHER" id="PTHR11564">
    <property type="entry name" value="SIGNAL RECOGNITION PARTICLE 54K PROTEIN SRP54"/>
    <property type="match status" value="1"/>
</dbReference>
<dbReference type="Proteomes" id="UP000541444">
    <property type="component" value="Unassembled WGS sequence"/>
</dbReference>
<evidence type="ECO:0000259" key="5">
    <source>
        <dbReference type="SMART" id="SM00962"/>
    </source>
</evidence>
<dbReference type="GO" id="GO:0030942">
    <property type="term" value="F:endoplasmic reticulum signal peptide binding"/>
    <property type="evidence" value="ECO:0007669"/>
    <property type="project" value="TreeGrafter"/>
</dbReference>
<comment type="caution">
    <text evidence="6">The sequence shown here is derived from an EMBL/GenBank/DDBJ whole genome shotgun (WGS) entry which is preliminary data.</text>
</comment>
<protein>
    <recommendedName>
        <fullName evidence="5">SRP54-type proteins GTP-binding domain-containing protein</fullName>
    </recommendedName>
</protein>
<dbReference type="GO" id="GO:0006616">
    <property type="term" value="P:SRP-dependent cotranslational protein targeting to membrane, translocation"/>
    <property type="evidence" value="ECO:0007669"/>
    <property type="project" value="TreeGrafter"/>
</dbReference>
<proteinExistence type="predicted"/>
<reference evidence="6 7" key="1">
    <citation type="journal article" date="2020" name="IScience">
        <title>Genome Sequencing of the Endangered Kingdonia uniflora (Circaeasteraceae, Ranunculales) Reveals Potential Mechanisms of Evolutionary Specialization.</title>
        <authorList>
            <person name="Sun Y."/>
            <person name="Deng T."/>
            <person name="Zhang A."/>
            <person name="Moore M.J."/>
            <person name="Landis J.B."/>
            <person name="Lin N."/>
            <person name="Zhang H."/>
            <person name="Zhang X."/>
            <person name="Huang J."/>
            <person name="Zhang X."/>
            <person name="Sun H."/>
            <person name="Wang H."/>
        </authorList>
    </citation>
    <scope>NUCLEOTIDE SEQUENCE [LARGE SCALE GENOMIC DNA]</scope>
    <source>
        <strain evidence="6">TB1705</strain>
        <tissue evidence="6">Leaf</tissue>
    </source>
</reference>
<accession>A0A7J7MCC3</accession>
<keyword evidence="1" id="KW-0547">Nucleotide-binding</keyword>
<dbReference type="OrthoDB" id="1724187at2759"/>
<dbReference type="Pfam" id="PF00448">
    <property type="entry name" value="SRP54"/>
    <property type="match status" value="1"/>
</dbReference>
<feature type="region of interest" description="Disordered" evidence="4">
    <location>
        <begin position="279"/>
        <end position="318"/>
    </location>
</feature>
<feature type="domain" description="SRP54-type proteins GTP-binding" evidence="5">
    <location>
        <begin position="2"/>
        <end position="161"/>
    </location>
</feature>
<dbReference type="InterPro" id="IPR036891">
    <property type="entry name" value="Signal_recog_part_SRP54_M_sf"/>
</dbReference>
<dbReference type="InterPro" id="IPR000897">
    <property type="entry name" value="SRP54_GTPase_dom"/>
</dbReference>
<evidence type="ECO:0000256" key="2">
    <source>
        <dbReference type="ARBA" id="ARBA00023134"/>
    </source>
</evidence>
<dbReference type="Gene3D" id="1.10.260.30">
    <property type="entry name" value="Signal recognition particle, SRP54 subunit, M-domain"/>
    <property type="match status" value="1"/>
</dbReference>
<dbReference type="Gene3D" id="3.40.50.300">
    <property type="entry name" value="P-loop containing nucleotide triphosphate hydrolases"/>
    <property type="match status" value="1"/>
</dbReference>
<dbReference type="EMBL" id="JACGCM010001626">
    <property type="protein sequence ID" value="KAF6152517.1"/>
    <property type="molecule type" value="Genomic_DNA"/>
</dbReference>
<evidence type="ECO:0000313" key="6">
    <source>
        <dbReference type="EMBL" id="KAF6152517.1"/>
    </source>
</evidence>
<dbReference type="GO" id="GO:0005786">
    <property type="term" value="C:signal recognition particle, endoplasmic reticulum targeting"/>
    <property type="evidence" value="ECO:0007669"/>
    <property type="project" value="TreeGrafter"/>
</dbReference>
<evidence type="ECO:0000256" key="1">
    <source>
        <dbReference type="ARBA" id="ARBA00022741"/>
    </source>
</evidence>
<gene>
    <name evidence="6" type="ORF">GIB67_030503</name>
</gene>
<dbReference type="InterPro" id="IPR022941">
    <property type="entry name" value="SRP54"/>
</dbReference>
<dbReference type="PANTHER" id="PTHR11564:SF5">
    <property type="entry name" value="SIGNAL RECOGNITION PARTICLE SUBUNIT SRP54"/>
    <property type="match status" value="1"/>
</dbReference>